<keyword evidence="4" id="KW-0378">Hydrolase</keyword>
<dbReference type="Gene3D" id="3.50.30.60">
    <property type="entry name" value="LD-carboxypeptidase A C-terminal domain-like"/>
    <property type="match status" value="1"/>
</dbReference>
<dbReference type="CDD" id="cd07025">
    <property type="entry name" value="Peptidase_S66"/>
    <property type="match status" value="1"/>
</dbReference>
<evidence type="ECO:0000259" key="7">
    <source>
        <dbReference type="Pfam" id="PF02016"/>
    </source>
</evidence>
<sequence>MKKIIFNKQQDFISIIAPASGCPDAQDRLAKSIEMLNLQGFKTLVDDKILVGDELPFFVAPKAERLRMFKEAMENEQVKIIWAFRGGYGCSEIVEDCFNIQKKGDKILIGYSDITALHLLFNGHYNIPTIHGSVLTSFLHPVNQDINSILNVLKGEDSRIALSPINKINDNPIEGKILGGNLTVFSKLIGTSVNLKTNNILLLEDVNEKGYAIHRNLVQLKNAGIFDGIEAIIFGDFTSGDENIELAIKSFCLNHIPNIKTYRAEGIGHGTVNQPVIMNHEVVISGNYLSFSSPFEMM</sequence>
<dbReference type="PIRSF" id="PIRSF028757">
    <property type="entry name" value="LD-carboxypeptidase"/>
    <property type="match status" value="1"/>
</dbReference>
<evidence type="ECO:0000313" key="10">
    <source>
        <dbReference type="Proteomes" id="UP000001951"/>
    </source>
</evidence>
<evidence type="ECO:0000256" key="1">
    <source>
        <dbReference type="ARBA" id="ARBA00010233"/>
    </source>
</evidence>
<feature type="active site" description="Charge relay system" evidence="6">
    <location>
        <position position="269"/>
    </location>
</feature>
<dbReference type="PANTHER" id="PTHR30237">
    <property type="entry name" value="MURAMOYLTETRAPEPTIDE CARBOXYPEPTIDASE"/>
    <property type="match status" value="1"/>
</dbReference>
<reference evidence="9 10" key="1">
    <citation type="journal article" date="2006" name="PLoS Genet.">
        <title>Genome sequence of Rickettsia bellii illuminates the role of amoebae in gene exchanges between intracellular pathogens.</title>
        <authorList>
            <person name="Ogata H."/>
            <person name="La Scola B."/>
            <person name="Audic S."/>
            <person name="Renesto P."/>
            <person name="Blanc G."/>
            <person name="Robert C."/>
            <person name="Fournier P.-E."/>
            <person name="Claverie J.-M."/>
            <person name="Raoult D."/>
        </authorList>
    </citation>
    <scope>NUCLEOTIDE SEQUENCE [LARGE SCALE GENOMIC DNA]</scope>
    <source>
        <strain evidence="9 10">RML369-C</strain>
    </source>
</reference>
<dbReference type="AlphaFoldDB" id="Q1RJN9"/>
<dbReference type="GO" id="GO:0008236">
    <property type="term" value="F:serine-type peptidase activity"/>
    <property type="evidence" value="ECO:0007669"/>
    <property type="project" value="UniProtKB-KW"/>
</dbReference>
<evidence type="ECO:0000256" key="6">
    <source>
        <dbReference type="PIRSR" id="PIRSR028757-1"/>
    </source>
</evidence>
<dbReference type="GO" id="GO:0006508">
    <property type="term" value="P:proteolysis"/>
    <property type="evidence" value="ECO:0007669"/>
    <property type="project" value="UniProtKB-KW"/>
</dbReference>
<dbReference type="OrthoDB" id="9807329at2"/>
<feature type="domain" description="LD-carboxypeptidase C-terminal" evidence="8">
    <location>
        <begin position="174"/>
        <end position="282"/>
    </location>
</feature>
<dbReference type="Proteomes" id="UP000001951">
    <property type="component" value="Chromosome"/>
</dbReference>
<evidence type="ECO:0000256" key="3">
    <source>
        <dbReference type="ARBA" id="ARBA00022670"/>
    </source>
</evidence>
<organism evidence="9 10">
    <name type="scientific">Rickettsia bellii (strain RML369-C)</name>
    <dbReference type="NCBI Taxonomy" id="336407"/>
    <lineage>
        <taxon>Bacteria</taxon>
        <taxon>Pseudomonadati</taxon>
        <taxon>Pseudomonadota</taxon>
        <taxon>Alphaproteobacteria</taxon>
        <taxon>Rickettsiales</taxon>
        <taxon>Rickettsiaceae</taxon>
        <taxon>Rickettsieae</taxon>
        <taxon>Rickettsia</taxon>
        <taxon>belli group</taxon>
    </lineage>
</organism>
<dbReference type="InterPro" id="IPR029062">
    <property type="entry name" value="Class_I_gatase-like"/>
</dbReference>
<evidence type="ECO:0000256" key="5">
    <source>
        <dbReference type="ARBA" id="ARBA00022825"/>
    </source>
</evidence>
<dbReference type="InterPro" id="IPR040449">
    <property type="entry name" value="Peptidase_S66_N"/>
</dbReference>
<dbReference type="SUPFAM" id="SSF52317">
    <property type="entry name" value="Class I glutamine amidotransferase-like"/>
    <property type="match status" value="1"/>
</dbReference>
<keyword evidence="3" id="KW-0645">Protease</keyword>
<dbReference type="InterPro" id="IPR003507">
    <property type="entry name" value="S66_fam"/>
</dbReference>
<dbReference type="Gene3D" id="3.40.50.10740">
    <property type="entry name" value="Class I glutamine amidotransferase-like"/>
    <property type="match status" value="1"/>
</dbReference>
<dbReference type="HOGENOM" id="CLU_034346_3_0_5"/>
<protein>
    <submittedName>
        <fullName evidence="9">Microcin C7 resistance protein</fullName>
    </submittedName>
</protein>
<keyword evidence="2" id="KW-0121">Carboxypeptidase</keyword>
<dbReference type="InterPro" id="IPR040921">
    <property type="entry name" value="Peptidase_S66C"/>
</dbReference>
<evidence type="ECO:0000256" key="2">
    <source>
        <dbReference type="ARBA" id="ARBA00022645"/>
    </source>
</evidence>
<gene>
    <name evidence="9" type="primary">mccF2</name>
    <name evidence="9" type="ordered locus">RBE_0344</name>
</gene>
<feature type="domain" description="LD-carboxypeptidase N-terminal" evidence="7">
    <location>
        <begin position="13"/>
        <end position="132"/>
    </location>
</feature>
<dbReference type="RefSeq" id="WP_011477034.1">
    <property type="nucleotide sequence ID" value="NC_007940.1"/>
</dbReference>
<evidence type="ECO:0000259" key="8">
    <source>
        <dbReference type="Pfam" id="PF17676"/>
    </source>
</evidence>
<proteinExistence type="inferred from homology"/>
<evidence type="ECO:0000313" key="9">
    <source>
        <dbReference type="EMBL" id="ABE04425.1"/>
    </source>
</evidence>
<feature type="active site" description="Charge relay system" evidence="6">
    <location>
        <position position="204"/>
    </location>
</feature>
<dbReference type="Pfam" id="PF02016">
    <property type="entry name" value="Peptidase_S66"/>
    <property type="match status" value="1"/>
</dbReference>
<dbReference type="InterPro" id="IPR027478">
    <property type="entry name" value="LdcA_N"/>
</dbReference>
<accession>Q1RJN9</accession>
<dbReference type="SUPFAM" id="SSF141986">
    <property type="entry name" value="LD-carboxypeptidase A C-terminal domain-like"/>
    <property type="match status" value="1"/>
</dbReference>
<dbReference type="InterPro" id="IPR027461">
    <property type="entry name" value="Carboxypeptidase_A_C_sf"/>
</dbReference>
<dbReference type="Pfam" id="PF17676">
    <property type="entry name" value="Peptidase_S66C"/>
    <property type="match status" value="1"/>
</dbReference>
<name>Q1RJN9_RICBR</name>
<dbReference type="EMBL" id="CP000087">
    <property type="protein sequence ID" value="ABE04425.1"/>
    <property type="molecule type" value="Genomic_DNA"/>
</dbReference>
<dbReference type="eggNOG" id="COG1619">
    <property type="taxonomic scope" value="Bacteria"/>
</dbReference>
<dbReference type="PANTHER" id="PTHR30237:SF2">
    <property type="entry name" value="MUREIN TETRAPEPTIDE CARBOXYPEPTIDASE"/>
    <property type="match status" value="1"/>
</dbReference>
<comment type="similarity">
    <text evidence="1">Belongs to the peptidase S66 family.</text>
</comment>
<dbReference type="KEGG" id="rbe:RBE_0344"/>
<dbReference type="GO" id="GO:0004180">
    <property type="term" value="F:carboxypeptidase activity"/>
    <property type="evidence" value="ECO:0007669"/>
    <property type="project" value="UniProtKB-KW"/>
</dbReference>
<feature type="active site" description="Nucleophile" evidence="6">
    <location>
        <position position="112"/>
    </location>
</feature>
<keyword evidence="5" id="KW-0720">Serine protease</keyword>
<evidence type="ECO:0000256" key="4">
    <source>
        <dbReference type="ARBA" id="ARBA00022801"/>
    </source>
</evidence>